<gene>
    <name evidence="2" type="ORF">BTN82_18680</name>
</gene>
<comment type="caution">
    <text evidence="2">The sequence shown here is derived from an EMBL/GenBank/DDBJ whole genome shotgun (WGS) entry which is preliminary data.</text>
</comment>
<keyword evidence="1" id="KW-0812">Transmembrane</keyword>
<dbReference type="Proteomes" id="UP000185578">
    <property type="component" value="Unassembled WGS sequence"/>
</dbReference>
<proteinExistence type="predicted"/>
<dbReference type="EMBL" id="MSCT01000017">
    <property type="protein sequence ID" value="OLF53112.1"/>
    <property type="molecule type" value="Genomic_DNA"/>
</dbReference>
<evidence type="ECO:0000313" key="3">
    <source>
        <dbReference type="Proteomes" id="UP000185578"/>
    </source>
</evidence>
<evidence type="ECO:0000256" key="1">
    <source>
        <dbReference type="SAM" id="Phobius"/>
    </source>
</evidence>
<accession>A0A1Q8EMT2</accession>
<feature type="transmembrane region" description="Helical" evidence="1">
    <location>
        <begin position="21"/>
        <end position="40"/>
    </location>
</feature>
<sequence length="65" mass="7505">MKAGREKVNAGKHKGEPKLPFNFVVACSFFIIEGRSVVVFGNRYPLPLFLAIPIRDQEQTYFFER</sequence>
<evidence type="ECO:0000313" key="2">
    <source>
        <dbReference type="EMBL" id="OLF53112.1"/>
    </source>
</evidence>
<keyword evidence="1" id="KW-0472">Membrane</keyword>
<organism evidence="2 3">
    <name type="scientific">Pseudomonas chlororaphis</name>
    <dbReference type="NCBI Taxonomy" id="587753"/>
    <lineage>
        <taxon>Bacteria</taxon>
        <taxon>Pseudomonadati</taxon>
        <taxon>Pseudomonadota</taxon>
        <taxon>Gammaproteobacteria</taxon>
        <taxon>Pseudomonadales</taxon>
        <taxon>Pseudomonadaceae</taxon>
        <taxon>Pseudomonas</taxon>
    </lineage>
</organism>
<keyword evidence="1" id="KW-1133">Transmembrane helix</keyword>
<dbReference type="AlphaFoldDB" id="A0A1Q8EMT2"/>
<name>A0A1Q8EMT2_9PSED</name>
<reference evidence="2 3" key="1">
    <citation type="submission" date="2016-12" db="EMBL/GenBank/DDBJ databases">
        <authorList>
            <person name="Song W.-J."/>
            <person name="Kurnit D.M."/>
        </authorList>
    </citation>
    <scope>NUCLEOTIDE SEQUENCE [LARGE SCALE GENOMIC DNA]</scope>
    <source>
        <strain evidence="2 3">PCL1601</strain>
    </source>
</reference>
<protein>
    <submittedName>
        <fullName evidence="2">Uncharacterized protein</fullName>
    </submittedName>
</protein>